<keyword evidence="2" id="KW-0732">Signal</keyword>
<proteinExistence type="predicted"/>
<keyword evidence="3" id="KW-0677">Repeat</keyword>
<gene>
    <name evidence="6" type="ORF">VZT92_004967</name>
</gene>
<evidence type="ECO:0000259" key="4">
    <source>
        <dbReference type="SMART" id="SM00013"/>
    </source>
</evidence>
<dbReference type="InterPro" id="IPR001611">
    <property type="entry name" value="Leu-rich_rpt"/>
</dbReference>
<name>A0AAW1FRP8_ZOAVI</name>
<sequence>MRLMVQRTDSCGMDSCRNTFNTHGCNRLERSTVSVLCLLPQAALARWACVRACPTSCTCTQEKSCSVLCDRSSLAELPREFPCEASAINLDKNSLKFLSERAFGTLPSLKSLSLDHNNISFITPGAFKGLGNLVELKIANNDYISYLHTRTLSGLKKLVRLDISNCNLFNLPDRIFLEQPALKEVLCFENKFRRIPGAFRGMENMTHIYLERNKIEAVAYNSLLGLGGLKHLNLQENRIYVIHDGAFQDLVRLENFYFNDNRLTDLPRLAFKGLVRLKMLNLGGNQLTNVSKTWFGDLVELEVLYLDRNQLLNIEEGTFENLTSLITLHLNSNNLTALPFPVFRPVYFLGRLFLFRNPWECDCSLEWLKEWMESYKLVRDIPCASPSSVAGLDLSEVVFAKVNGSCVDPGELNLTTASSEIASTTENRFNSLISKMLQQEIREEMGNGTESLRNGTLLGPEEGQLSAGVGGRRAQASQSILCFIAVWLIFDLIGRSDMNYCRSCT</sequence>
<dbReference type="InterPro" id="IPR032675">
    <property type="entry name" value="LRR_dom_sf"/>
</dbReference>
<dbReference type="SMART" id="SM00082">
    <property type="entry name" value="LRRCT"/>
    <property type="match status" value="1"/>
</dbReference>
<feature type="domain" description="LRRNT" evidence="4">
    <location>
        <begin position="52"/>
        <end position="87"/>
    </location>
</feature>
<dbReference type="Gene3D" id="3.80.10.10">
    <property type="entry name" value="Ribonuclease Inhibitor"/>
    <property type="match status" value="2"/>
</dbReference>
<dbReference type="FunFam" id="3.80.10.10:FF:000172">
    <property type="entry name" value="Nyctalopin"/>
    <property type="match status" value="1"/>
</dbReference>
<keyword evidence="7" id="KW-1185">Reference proteome</keyword>
<dbReference type="InterPro" id="IPR000483">
    <property type="entry name" value="Cys-rich_flank_reg_C"/>
</dbReference>
<dbReference type="PANTHER" id="PTHR24369">
    <property type="entry name" value="ANTIGEN BSP, PUTATIVE-RELATED"/>
    <property type="match status" value="1"/>
</dbReference>
<accession>A0AAW1FRP8</accession>
<evidence type="ECO:0000313" key="7">
    <source>
        <dbReference type="Proteomes" id="UP001488805"/>
    </source>
</evidence>
<organism evidence="6 7">
    <name type="scientific">Zoarces viviparus</name>
    <name type="common">Viviparous eelpout</name>
    <name type="synonym">Blennius viviparus</name>
    <dbReference type="NCBI Taxonomy" id="48416"/>
    <lineage>
        <taxon>Eukaryota</taxon>
        <taxon>Metazoa</taxon>
        <taxon>Chordata</taxon>
        <taxon>Craniata</taxon>
        <taxon>Vertebrata</taxon>
        <taxon>Euteleostomi</taxon>
        <taxon>Actinopterygii</taxon>
        <taxon>Neopterygii</taxon>
        <taxon>Teleostei</taxon>
        <taxon>Neoteleostei</taxon>
        <taxon>Acanthomorphata</taxon>
        <taxon>Eupercaria</taxon>
        <taxon>Perciformes</taxon>
        <taxon>Cottioidei</taxon>
        <taxon>Zoarcales</taxon>
        <taxon>Zoarcidae</taxon>
        <taxon>Zoarcinae</taxon>
        <taxon>Zoarces</taxon>
    </lineage>
</organism>
<dbReference type="InterPro" id="IPR050541">
    <property type="entry name" value="LRR_TM_domain-containing"/>
</dbReference>
<evidence type="ECO:0000313" key="6">
    <source>
        <dbReference type="EMBL" id="KAK9537340.1"/>
    </source>
</evidence>
<evidence type="ECO:0000256" key="2">
    <source>
        <dbReference type="ARBA" id="ARBA00022729"/>
    </source>
</evidence>
<dbReference type="Pfam" id="PF13855">
    <property type="entry name" value="LRR_8"/>
    <property type="match status" value="2"/>
</dbReference>
<dbReference type="SMART" id="SM00013">
    <property type="entry name" value="LRRNT"/>
    <property type="match status" value="1"/>
</dbReference>
<dbReference type="AlphaFoldDB" id="A0AAW1FRP8"/>
<evidence type="ECO:0000259" key="5">
    <source>
        <dbReference type="SMART" id="SM00082"/>
    </source>
</evidence>
<dbReference type="EMBL" id="JBCEZU010000034">
    <property type="protein sequence ID" value="KAK9537340.1"/>
    <property type="molecule type" value="Genomic_DNA"/>
</dbReference>
<evidence type="ECO:0000256" key="3">
    <source>
        <dbReference type="ARBA" id="ARBA00022737"/>
    </source>
</evidence>
<dbReference type="PANTHER" id="PTHR24369:SF210">
    <property type="entry name" value="CHAOPTIN-RELATED"/>
    <property type="match status" value="1"/>
</dbReference>
<dbReference type="Proteomes" id="UP001488805">
    <property type="component" value="Unassembled WGS sequence"/>
</dbReference>
<reference evidence="6 7" key="1">
    <citation type="journal article" date="2024" name="Genome Biol. Evol.">
        <title>Chromosome-level genome assembly of the viviparous eelpout Zoarces viviparus.</title>
        <authorList>
            <person name="Fuhrmann N."/>
            <person name="Brasseur M.V."/>
            <person name="Bakowski C.E."/>
            <person name="Podsiadlowski L."/>
            <person name="Prost S."/>
            <person name="Krehenwinkel H."/>
            <person name="Mayer C."/>
        </authorList>
    </citation>
    <scope>NUCLEOTIDE SEQUENCE [LARGE SCALE GENOMIC DNA]</scope>
    <source>
        <strain evidence="6">NO-MEL_2022_Ind0_liver</strain>
    </source>
</reference>
<keyword evidence="1" id="KW-0433">Leucine-rich repeat</keyword>
<comment type="caution">
    <text evidence="6">The sequence shown here is derived from an EMBL/GenBank/DDBJ whole genome shotgun (WGS) entry which is preliminary data.</text>
</comment>
<dbReference type="GO" id="GO:0005886">
    <property type="term" value="C:plasma membrane"/>
    <property type="evidence" value="ECO:0007669"/>
    <property type="project" value="TreeGrafter"/>
</dbReference>
<dbReference type="InterPro" id="IPR003591">
    <property type="entry name" value="Leu-rich_rpt_typical-subtyp"/>
</dbReference>
<dbReference type="InterPro" id="IPR000372">
    <property type="entry name" value="LRRNT"/>
</dbReference>
<dbReference type="SUPFAM" id="SSF52058">
    <property type="entry name" value="L domain-like"/>
    <property type="match status" value="1"/>
</dbReference>
<evidence type="ECO:0000256" key="1">
    <source>
        <dbReference type="ARBA" id="ARBA00022614"/>
    </source>
</evidence>
<evidence type="ECO:0008006" key="8">
    <source>
        <dbReference type="Google" id="ProtNLM"/>
    </source>
</evidence>
<feature type="domain" description="LRRCT" evidence="5">
    <location>
        <begin position="357"/>
        <end position="407"/>
    </location>
</feature>
<dbReference type="SMART" id="SM00369">
    <property type="entry name" value="LRR_TYP"/>
    <property type="match status" value="9"/>
</dbReference>
<dbReference type="PROSITE" id="PS51450">
    <property type="entry name" value="LRR"/>
    <property type="match status" value="2"/>
</dbReference>
<protein>
    <recommendedName>
        <fullName evidence="8">Nyctalopin</fullName>
    </recommendedName>
</protein>